<accession>A0ABD6DE63</accession>
<feature type="transmembrane region" description="Helical" evidence="1">
    <location>
        <begin position="66"/>
        <end position="85"/>
    </location>
</feature>
<evidence type="ECO:0000313" key="2">
    <source>
        <dbReference type="EMBL" id="MFD1644368.1"/>
    </source>
</evidence>
<feature type="transmembrane region" description="Helical" evidence="1">
    <location>
        <begin position="106"/>
        <end position="129"/>
    </location>
</feature>
<organism evidence="2 3">
    <name type="scientific">Haloarchaeobius litoreus</name>
    <dbReference type="NCBI Taxonomy" id="755306"/>
    <lineage>
        <taxon>Archaea</taxon>
        <taxon>Methanobacteriati</taxon>
        <taxon>Methanobacteriota</taxon>
        <taxon>Stenosarchaea group</taxon>
        <taxon>Halobacteria</taxon>
        <taxon>Halobacteriales</taxon>
        <taxon>Halorubellaceae</taxon>
        <taxon>Haloarchaeobius</taxon>
    </lineage>
</organism>
<dbReference type="EMBL" id="JBHUDO010000001">
    <property type="protein sequence ID" value="MFD1644368.1"/>
    <property type="molecule type" value="Genomic_DNA"/>
</dbReference>
<dbReference type="Proteomes" id="UP001597034">
    <property type="component" value="Unassembled WGS sequence"/>
</dbReference>
<reference evidence="2 3" key="1">
    <citation type="journal article" date="2019" name="Int. J. Syst. Evol. Microbiol.">
        <title>The Global Catalogue of Microorganisms (GCM) 10K type strain sequencing project: providing services to taxonomists for standard genome sequencing and annotation.</title>
        <authorList>
            <consortium name="The Broad Institute Genomics Platform"/>
            <consortium name="The Broad Institute Genome Sequencing Center for Infectious Disease"/>
            <person name="Wu L."/>
            <person name="Ma J."/>
        </authorList>
    </citation>
    <scope>NUCLEOTIDE SEQUENCE [LARGE SCALE GENOMIC DNA]</scope>
    <source>
        <strain evidence="2 3">CGMCC 1.10390</strain>
    </source>
</reference>
<gene>
    <name evidence="2" type="ORF">ACFSBL_01595</name>
</gene>
<keyword evidence="1" id="KW-0472">Membrane</keyword>
<feature type="transmembrane region" description="Helical" evidence="1">
    <location>
        <begin position="38"/>
        <end position="54"/>
    </location>
</feature>
<evidence type="ECO:0000313" key="3">
    <source>
        <dbReference type="Proteomes" id="UP001597034"/>
    </source>
</evidence>
<keyword evidence="3" id="KW-1185">Reference proteome</keyword>
<keyword evidence="1" id="KW-1133">Transmembrane helix</keyword>
<proteinExistence type="predicted"/>
<sequence length="274" mass="31121">MDEGNKQESVEVFQELYNEFREYHEESQEREFQRRRENVQVLIALAVIGGYISFEASRKDFFNTGLSEIVLLALVSSSGVFLFIKMTTITVRPDFNHPKIEFFDELVAPMLYLLSVYGLIGVAGITALLNYIDQIPLEVRIIAQGIAMAVAIFGVASYASRARLRRIAKSEKQLRTKLAATLSLLQNKNIIESSKSDELAMRFDRVLSHDREFSLLDGFIAGSSSTGSAFTLRSSDRKRLNNVVERIRIRLGQGTDVKEDVERLEEILTEIEER</sequence>
<dbReference type="AlphaFoldDB" id="A0ABD6DE63"/>
<dbReference type="RefSeq" id="WP_256399640.1">
    <property type="nucleotide sequence ID" value="NZ_JANHJR010000002.1"/>
</dbReference>
<comment type="caution">
    <text evidence="2">The sequence shown here is derived from an EMBL/GenBank/DDBJ whole genome shotgun (WGS) entry which is preliminary data.</text>
</comment>
<feature type="transmembrane region" description="Helical" evidence="1">
    <location>
        <begin position="141"/>
        <end position="159"/>
    </location>
</feature>
<protein>
    <submittedName>
        <fullName evidence="2">Uncharacterized protein</fullName>
    </submittedName>
</protein>
<evidence type="ECO:0000256" key="1">
    <source>
        <dbReference type="SAM" id="Phobius"/>
    </source>
</evidence>
<name>A0ABD6DE63_9EURY</name>
<keyword evidence="1" id="KW-0812">Transmembrane</keyword>